<accession>A0AAE1W6M5</accession>
<dbReference type="InterPro" id="IPR036322">
    <property type="entry name" value="WD40_repeat_dom_sf"/>
</dbReference>
<dbReference type="SUPFAM" id="SSF49899">
    <property type="entry name" value="Concanavalin A-like lectins/glucanases"/>
    <property type="match status" value="1"/>
</dbReference>
<dbReference type="InterPro" id="IPR046851">
    <property type="entry name" value="NBCH_WD40"/>
</dbReference>
<evidence type="ECO:0000313" key="7">
    <source>
        <dbReference type="EMBL" id="KAK4387687.1"/>
    </source>
</evidence>
<keyword evidence="2" id="KW-0677">Repeat</keyword>
<dbReference type="EMBL" id="JACGWL010000014">
    <property type="protein sequence ID" value="KAK4387687.1"/>
    <property type="molecule type" value="Genomic_DNA"/>
</dbReference>
<dbReference type="Pfam" id="PF02138">
    <property type="entry name" value="Beach"/>
    <property type="match status" value="1"/>
</dbReference>
<feature type="region of interest" description="Disordered" evidence="4">
    <location>
        <begin position="1938"/>
        <end position="1957"/>
    </location>
</feature>
<proteinExistence type="predicted"/>
<reference evidence="7" key="2">
    <citation type="journal article" date="2024" name="Plant">
        <title>Genomic evolution and insights into agronomic trait innovations of Sesamum species.</title>
        <authorList>
            <person name="Miao H."/>
            <person name="Wang L."/>
            <person name="Qu L."/>
            <person name="Liu H."/>
            <person name="Sun Y."/>
            <person name="Le M."/>
            <person name="Wang Q."/>
            <person name="Wei S."/>
            <person name="Zheng Y."/>
            <person name="Lin W."/>
            <person name="Duan Y."/>
            <person name="Cao H."/>
            <person name="Xiong S."/>
            <person name="Wang X."/>
            <person name="Wei L."/>
            <person name="Li C."/>
            <person name="Ma Q."/>
            <person name="Ju M."/>
            <person name="Zhao R."/>
            <person name="Li G."/>
            <person name="Mu C."/>
            <person name="Tian Q."/>
            <person name="Mei H."/>
            <person name="Zhang T."/>
            <person name="Gao T."/>
            <person name="Zhang H."/>
        </authorList>
    </citation>
    <scope>NUCLEOTIDE SEQUENCE</scope>
    <source>
        <strain evidence="7">K16</strain>
    </source>
</reference>
<evidence type="ECO:0000256" key="3">
    <source>
        <dbReference type="PROSITE-ProRule" id="PRU00221"/>
    </source>
</evidence>
<evidence type="ECO:0000256" key="4">
    <source>
        <dbReference type="SAM" id="MobiDB-lite"/>
    </source>
</evidence>
<dbReference type="PROSITE" id="PS50197">
    <property type="entry name" value="BEACH"/>
    <property type="match status" value="1"/>
</dbReference>
<dbReference type="InterPro" id="IPR046852">
    <property type="entry name" value="Neurobeachin_a-sol"/>
</dbReference>
<dbReference type="CDD" id="cd06071">
    <property type="entry name" value="Beach"/>
    <property type="match status" value="1"/>
</dbReference>
<dbReference type="InterPro" id="IPR031570">
    <property type="entry name" value="NBEA/BDCP_DUF4704"/>
</dbReference>
<dbReference type="PROSITE" id="PS00678">
    <property type="entry name" value="WD_REPEATS_1"/>
    <property type="match status" value="1"/>
</dbReference>
<sequence>MCLCQVLLAYGDVDGFLFENGRVQKFANSFCSVAFMLQEYKQRKDEFGAGKKNASEICKEDVSSPFLSDPSYLQHWKDYVARLSAALCYFFVEAKDTKSCLIQSTISRNVILVSAAYAELSVKWFTRVLLTVFPCIKACSDQNEIPSHLRIFAYTMQQCVLFAFQKVLLSSPSLVDVFRSEGVWDFIFSESFFYFGLAPTEFSGENFRSNEAPLMDDEGYSGSISSVDQVNLYDVDIFQVEVISFMEFAATLNGTSHNLPECTVLLDALEQSACNPEFANVLAKGLLHILQLSAEKTVSSFKTLAAIPRLLKVACIQVQESKGPGTTTAFAETITDGVASCQSHEISYSPEVTQSWAKCMQTFMELFAEYFSVSDDTKLSILSSSMCINCMFDLFWEESLRDLMLKYVLDLMKIVPITEEDKKAKVFLCSKYLETFTHVKERVKNFADLSIELLIGMRDMLLRDPVYYQALFREGECFLHVLSLLNGNLDAENGEKLVLNVIQTLTFLLSQNDASKAAFRALVGKGYQTLRSLLLDFCQWQPSEALLSTLLDMLVDGKFDLDVNSVIKNEDVILLYLSVLQKSSDSLQHHGLNMFLHLLRDSLSNQASCVRAGMLDFLLNWFSQDNSETIVWKISQLIQVIGGHSISGKDIRKIFALLRSENTGLQQRSSSLLLTSMLTMLNEKGPTAFFDLNGIDSRGLLLWNSKEAYLMYATLFTSKQIMLRTTLQTKLVENFPRNGPMGLFSFLMENGRGCYAVLAEDKLIYESINQKRQCVSMNLNLVRKKWHFFCLVHSVGRAFSGGSQLRCYLDGILVSSEKCRYAKVNDPLTSCTIGTKLDLPLYKDENVNHSIKNSYPFLGQIGPTYLFSDAISSELVQGIYSLGPSYMYYFLDNEISIYVDNFSSGGASDAKDGLASKIIFGLNAQASDGRTLFNVSPIVDQTLDKKRFEATVLGGTQLCSRRLLRQIIYCVGGVSVFFPLLTQSDIYEHEASDQAGGTLLTPIKKGHLTAETIKLIASILDDNLANQQQMLLLSGFSILGFLLQSVPAKQLNLETLSALKHLFSVVSNGGLSELLVTDAIACILLNPHIWVHAIYRVQRELYMFLLQQLDNDPRLLKCLCRLPRVLDIIRQFYQDNEETKRAVRSKSIVHVTTDGIVGEKLDRQEIHKIRLLLLSLGEMSLREHTAASDIKALLAFCETCQDMACIEDILNMMIRAVSHKQLLASFLEQLHVIGGCHIFVNLLSRDFEPVRLLGLQFIGRLLVGLPAEKKGSKFFNISVGRSKSLSEVHKKISLDMQPIFSIICDRLFKFPQTDHLCATLFDVLLGGASPKQVLRKHNQSDRPKNGKDNSQFVLPQVLSLIFRFLSGCEDRTSRMKIMGDLLDLLDSNPSNIEALMENGWNAWVVASMKLDVVKSYKTKMQSLDDSEMEEQYFVRNVYSLVLCHYMLSVKGGWQNLEETVNFLLIQSEQVGVSCQSFLRDLYEDLIQKLVNLSSEENVFVSQPCRDNTLYLVKLVDEMLISEMDYRLPEDEEKLGPGWHFQFLQSDILSSKFPQELENCPDFDAALFEVLQGEPAENLSGTAGVKDQHYFNEDGKIVDEWWNIYDKLWIIISEMNGKGPSKILPRSSSFMVPSLGQRARGLVESLNIPAAEMAAVVSGGISSALVGKPNKTVDKAMLLRGERCSRFVYRLIILYLCRSSLERASQCVQQFIPILPFLLTADDEQSKSLLAVRFQYGMRDGGARFHVISSLIRETINCGKSMLATSIMVADEVKYIKTVTADRSLQLDELRSRLEENATMDSNQKKAFEDQIQSSLNTILASDDSRRSLSQLTLDEDKQIVAEKWIHTLRLLIDERGPWSAKPFPNSLVTYWKLDKTEDGWRRRQKLRRNYHFNDKLCHPPSVVDAVLASTNDNKLGLGVLTLDKMKQLSLKGIQRITDEGSAEPSESEVHSSQQKISEIENSLEQQYSEVTKENSEQEILQDRKDYPSVTESEKSKVLMEIPCVLVTPKRKLAGRLAIMKKILRFFGEYLVEGTGGSSVLRTFYSSGSSDHSTSEHFGGPQRQKFLKLPTDLNLDLKEIFFVNSMAPIFLNFASQKDAKDVGSLIVATRNESIFLKGHKDKAGVISFVARRLAQEMAETARESWRRREITNFEYLMILNTLAGRSYNDLTQYPVFPWVLADYSSETLDLKKSSTFRDLSKPVGALDPKRFQVFEDRYHNFVDPDIPSFYYGSHYSSMGIVLFYLLRLEPFTALHRSLQGGKFDHADRLFQSIESTFKNCLSNTSDVKELIPEFFYMPEFLINSNSYHFGVKQDGEPIADVCLPLGPRMGFRVNVVRDVSLFAARLLVVGSPEEFISKNREALESEYVSSNLHHWIDLVFGYKQRGKPAVEAANIFYYLTYEGAVDLDNMEDDLQRSAIEDQIANFGQTPIQIFRKKHPRRGPPIPIAHPLRFAPGSISLTSVVPSINNSTSAVMYVNVLDSYVVTVSQSLTMSVKMWLTTQLQSGGNFTFSGSQEPFFGIGSDVLSPCKIKSPLVDNFDLGAECFATLQTPSENFLISCGNWENSFQVSSLNDGRMVQSVRHHKDVVSCIAGSQNFAVTADGSILATGSYDTTVMVWEVLRVRGTEKRSRNTRIEIPWKDCIIADTPFHILCGHDDVITCLYASTELDLVISGSKDGTCIFHTLQDGRYVRSLRLPSGRPLSKLIASRHGRIVLYADDLSLHLYSINGRHISTAESNGRLSCLALSSCGDFLVCGGDQGQIIVRSMNSLEIITKYTGIGKSVCSLAVTPEECFIAGTKDGNLLVHPGLSEVPSFSASDAGFTWYHNFLAAVWALWSQSGDFIAAAAQVLGSPHSSSGKSLVHGLQILRILLLVQLDVGQR</sequence>
<dbReference type="Pfam" id="PF20425">
    <property type="entry name" value="Neurobeachin"/>
    <property type="match status" value="1"/>
</dbReference>
<dbReference type="Gene3D" id="1.10.1540.10">
    <property type="entry name" value="BEACH domain"/>
    <property type="match status" value="1"/>
</dbReference>
<dbReference type="FunFam" id="1.10.1540.10:FF:000001">
    <property type="entry name" value="neurobeachin isoform X1"/>
    <property type="match status" value="1"/>
</dbReference>
<feature type="domain" description="BEACH" evidence="5">
    <location>
        <begin position="2129"/>
        <end position="2440"/>
    </location>
</feature>
<dbReference type="SUPFAM" id="SSF50978">
    <property type="entry name" value="WD40 repeat-like"/>
    <property type="match status" value="1"/>
</dbReference>
<dbReference type="SUPFAM" id="SSF81837">
    <property type="entry name" value="BEACH domain"/>
    <property type="match status" value="1"/>
</dbReference>
<dbReference type="SMART" id="SM00320">
    <property type="entry name" value="WD40"/>
    <property type="match status" value="4"/>
</dbReference>
<evidence type="ECO:0000259" key="5">
    <source>
        <dbReference type="PROSITE" id="PS50197"/>
    </source>
</evidence>
<reference evidence="7" key="1">
    <citation type="submission" date="2020-06" db="EMBL/GenBank/DDBJ databases">
        <authorList>
            <person name="Li T."/>
            <person name="Hu X."/>
            <person name="Zhang T."/>
            <person name="Song X."/>
            <person name="Zhang H."/>
            <person name="Dai N."/>
            <person name="Sheng W."/>
            <person name="Hou X."/>
            <person name="Wei L."/>
        </authorList>
    </citation>
    <scope>NUCLEOTIDE SEQUENCE</scope>
    <source>
        <strain evidence="7">K16</strain>
        <tissue evidence="7">Leaf</tissue>
    </source>
</reference>
<dbReference type="InterPro" id="IPR023362">
    <property type="entry name" value="PH-BEACH_dom"/>
</dbReference>
<dbReference type="InterPro" id="IPR016024">
    <property type="entry name" value="ARM-type_fold"/>
</dbReference>
<dbReference type="Pfam" id="PF20426">
    <property type="entry name" value="NBCH_WD40"/>
    <property type="match status" value="1"/>
</dbReference>
<dbReference type="InterPro" id="IPR001680">
    <property type="entry name" value="WD40_rpt"/>
</dbReference>
<dbReference type="SUPFAM" id="SSF50729">
    <property type="entry name" value="PH domain-like"/>
    <property type="match status" value="1"/>
</dbReference>
<dbReference type="InterPro" id="IPR013320">
    <property type="entry name" value="ConA-like_dom_sf"/>
</dbReference>
<dbReference type="PANTHER" id="PTHR13743">
    <property type="entry name" value="BEIGE/BEACH-RELATED"/>
    <property type="match status" value="1"/>
</dbReference>
<dbReference type="Gene3D" id="2.130.10.10">
    <property type="entry name" value="YVTN repeat-like/Quinoprotein amine dehydrogenase"/>
    <property type="match status" value="2"/>
</dbReference>
<dbReference type="Pfam" id="PF15787">
    <property type="entry name" value="DUF4704"/>
    <property type="match status" value="1"/>
</dbReference>
<dbReference type="PANTHER" id="PTHR13743:SF112">
    <property type="entry name" value="BEACH DOMAIN-CONTAINING PROTEIN"/>
    <property type="match status" value="1"/>
</dbReference>
<evidence type="ECO:0000256" key="1">
    <source>
        <dbReference type="ARBA" id="ARBA00022574"/>
    </source>
</evidence>
<dbReference type="SMART" id="SM01026">
    <property type="entry name" value="Beach"/>
    <property type="match status" value="1"/>
</dbReference>
<evidence type="ECO:0000259" key="6">
    <source>
        <dbReference type="PROSITE" id="PS51783"/>
    </source>
</evidence>
<protein>
    <submittedName>
        <fullName evidence="7">BEACH domain-containing protein B</fullName>
    </submittedName>
</protein>
<dbReference type="SUPFAM" id="SSF48371">
    <property type="entry name" value="ARM repeat"/>
    <property type="match status" value="1"/>
</dbReference>
<dbReference type="Pfam" id="PF16057">
    <property type="entry name" value="DUF4800"/>
    <property type="match status" value="1"/>
</dbReference>
<dbReference type="InterPro" id="IPR015943">
    <property type="entry name" value="WD40/YVTN_repeat-like_dom_sf"/>
</dbReference>
<evidence type="ECO:0000313" key="8">
    <source>
        <dbReference type="Proteomes" id="UP001289374"/>
    </source>
</evidence>
<comment type="caution">
    <text evidence="7">The sequence shown here is derived from an EMBL/GenBank/DDBJ whole genome shotgun (WGS) entry which is preliminary data.</text>
</comment>
<name>A0AAE1W6M5_9LAMI</name>
<dbReference type="Gene3D" id="2.60.120.200">
    <property type="match status" value="1"/>
</dbReference>
<dbReference type="Proteomes" id="UP001289374">
    <property type="component" value="Unassembled WGS sequence"/>
</dbReference>
<keyword evidence="1 3" id="KW-0853">WD repeat</keyword>
<evidence type="ECO:0000256" key="2">
    <source>
        <dbReference type="ARBA" id="ARBA00022737"/>
    </source>
</evidence>
<dbReference type="InterPro" id="IPR036372">
    <property type="entry name" value="BEACH_dom_sf"/>
</dbReference>
<dbReference type="PROSITE" id="PS50082">
    <property type="entry name" value="WD_REPEATS_2"/>
    <property type="match status" value="1"/>
</dbReference>
<organism evidence="7 8">
    <name type="scientific">Sesamum angolense</name>
    <dbReference type="NCBI Taxonomy" id="2727404"/>
    <lineage>
        <taxon>Eukaryota</taxon>
        <taxon>Viridiplantae</taxon>
        <taxon>Streptophyta</taxon>
        <taxon>Embryophyta</taxon>
        <taxon>Tracheophyta</taxon>
        <taxon>Spermatophyta</taxon>
        <taxon>Magnoliopsida</taxon>
        <taxon>eudicotyledons</taxon>
        <taxon>Gunneridae</taxon>
        <taxon>Pentapetalae</taxon>
        <taxon>asterids</taxon>
        <taxon>lamiids</taxon>
        <taxon>Lamiales</taxon>
        <taxon>Pedaliaceae</taxon>
        <taxon>Sesamum</taxon>
    </lineage>
</organism>
<dbReference type="InterPro" id="IPR050865">
    <property type="entry name" value="BEACH_Domain"/>
</dbReference>
<feature type="repeat" description="WD" evidence="3">
    <location>
        <begin position="2580"/>
        <end position="2619"/>
    </location>
</feature>
<keyword evidence="8" id="KW-1185">Reference proteome</keyword>
<gene>
    <name evidence="7" type="ORF">Sango_2375300</name>
</gene>
<feature type="domain" description="BEACH-type PH" evidence="6">
    <location>
        <begin position="1992"/>
        <end position="2106"/>
    </location>
</feature>
<dbReference type="PROSITE" id="PS51783">
    <property type="entry name" value="PH_BEACH"/>
    <property type="match status" value="1"/>
</dbReference>
<dbReference type="InterPro" id="IPR019775">
    <property type="entry name" value="WD40_repeat_CS"/>
</dbReference>
<dbReference type="InterPro" id="IPR000409">
    <property type="entry name" value="BEACH_dom"/>
</dbReference>